<sequence length="285" mass="31328">MEQNNYPAAPDNTAVRVALWRALHVVIDAPPHILEDTIGLQLIAPDPNWRERPDMDPVFTRGLRASIVGRARFIEDLLIEQHKKGVTQYVLLGAGLDTFAQRRPDIASQLRIYEIDQPGTQAWKQRRLEELGFHLPDSLQFVPVNFEISSWWEELTAAGFDTGQPAVVACTGVSMYLTQEAIAATLHQVAQLAKGSILAMTFLLPSELLAEADRPLLDIAKKGAAAAGTPFLSFFAPGEIAAAARSAGFKHVAIVNTENITEQYFTGRSDDLRPITGEEFLLAVT</sequence>
<comment type="similarity">
    <text evidence="1 4">Belongs to the UPF0677 family.</text>
</comment>
<proteinExistence type="inferred from homology"/>
<dbReference type="EMBL" id="VIWO01000008">
    <property type="protein sequence ID" value="TWF35882.1"/>
    <property type="molecule type" value="Genomic_DNA"/>
</dbReference>
<dbReference type="SUPFAM" id="SSF53335">
    <property type="entry name" value="S-adenosyl-L-methionine-dependent methyltransferases"/>
    <property type="match status" value="1"/>
</dbReference>
<dbReference type="Pfam" id="PF04072">
    <property type="entry name" value="LCM"/>
    <property type="match status" value="1"/>
</dbReference>
<dbReference type="PANTHER" id="PTHR43619:SF2">
    <property type="entry name" value="S-ADENOSYL-L-METHIONINE-DEPENDENT METHYLTRANSFERASES SUPERFAMILY PROTEIN"/>
    <property type="match status" value="1"/>
</dbReference>
<dbReference type="PANTHER" id="PTHR43619">
    <property type="entry name" value="S-ADENOSYL-L-METHIONINE-DEPENDENT METHYLTRANSFERASE YKTD-RELATED"/>
    <property type="match status" value="1"/>
</dbReference>
<name>A0A561PCM7_9BACT</name>
<evidence type="ECO:0000256" key="4">
    <source>
        <dbReference type="RuleBase" id="RU362030"/>
    </source>
</evidence>
<evidence type="ECO:0000256" key="1">
    <source>
        <dbReference type="ARBA" id="ARBA00008138"/>
    </source>
</evidence>
<dbReference type="GO" id="GO:0032259">
    <property type="term" value="P:methylation"/>
    <property type="evidence" value="ECO:0007669"/>
    <property type="project" value="UniProtKB-KW"/>
</dbReference>
<evidence type="ECO:0000256" key="2">
    <source>
        <dbReference type="ARBA" id="ARBA00022603"/>
    </source>
</evidence>
<dbReference type="InterPro" id="IPR011610">
    <property type="entry name" value="SAM_mthyl_Trfase_ML2640-like"/>
</dbReference>
<comment type="caution">
    <text evidence="5">The sequence shown here is derived from an EMBL/GenBank/DDBJ whole genome shotgun (WGS) entry which is preliminary data.</text>
</comment>
<evidence type="ECO:0000313" key="6">
    <source>
        <dbReference type="Proteomes" id="UP000320811"/>
    </source>
</evidence>
<dbReference type="Proteomes" id="UP000320811">
    <property type="component" value="Unassembled WGS sequence"/>
</dbReference>
<evidence type="ECO:0000256" key="3">
    <source>
        <dbReference type="ARBA" id="ARBA00022679"/>
    </source>
</evidence>
<gene>
    <name evidence="5" type="ORF">FHW36_108238</name>
</gene>
<keyword evidence="4" id="KW-0949">S-adenosyl-L-methionine</keyword>
<dbReference type="InterPro" id="IPR007213">
    <property type="entry name" value="Ppm1/Ppm2/Tcmp"/>
</dbReference>
<dbReference type="EC" id="2.1.1.-" evidence="4"/>
<protein>
    <recommendedName>
        <fullName evidence="4">S-adenosyl-L-methionine-dependent methyltransferase</fullName>
        <ecNumber evidence="4">2.1.1.-</ecNumber>
    </recommendedName>
</protein>
<dbReference type="AlphaFoldDB" id="A0A561PCM7"/>
<reference evidence="5 6" key="1">
    <citation type="submission" date="2019-06" db="EMBL/GenBank/DDBJ databases">
        <title>Sorghum-associated microbial communities from plants grown in Nebraska, USA.</title>
        <authorList>
            <person name="Schachtman D."/>
        </authorList>
    </citation>
    <scope>NUCLEOTIDE SEQUENCE [LARGE SCALE GENOMIC DNA]</scope>
    <source>
        <strain evidence="5 6">1209</strain>
    </source>
</reference>
<comment type="function">
    <text evidence="4">Exhibits S-adenosyl-L-methionine-dependent methyltransferase activity.</text>
</comment>
<keyword evidence="6" id="KW-1185">Reference proteome</keyword>
<dbReference type="Gene3D" id="3.40.50.150">
    <property type="entry name" value="Vaccinia Virus protein VP39"/>
    <property type="match status" value="1"/>
</dbReference>
<evidence type="ECO:0000313" key="5">
    <source>
        <dbReference type="EMBL" id="TWF35882.1"/>
    </source>
</evidence>
<dbReference type="NCBIfam" id="TIGR00027">
    <property type="entry name" value="mthyl_TIGR00027"/>
    <property type="match status" value="1"/>
</dbReference>
<dbReference type="GO" id="GO:0008168">
    <property type="term" value="F:methyltransferase activity"/>
    <property type="evidence" value="ECO:0007669"/>
    <property type="project" value="UniProtKB-UniRule"/>
</dbReference>
<accession>A0A561PCM7</accession>
<dbReference type="RefSeq" id="WP_145673166.1">
    <property type="nucleotide sequence ID" value="NZ_VIWO01000008.1"/>
</dbReference>
<dbReference type="InterPro" id="IPR029063">
    <property type="entry name" value="SAM-dependent_MTases_sf"/>
</dbReference>
<keyword evidence="2 4" id="KW-0489">Methyltransferase</keyword>
<organism evidence="5 6">
    <name type="scientific">Chitinophaga polysaccharea</name>
    <dbReference type="NCBI Taxonomy" id="1293035"/>
    <lineage>
        <taxon>Bacteria</taxon>
        <taxon>Pseudomonadati</taxon>
        <taxon>Bacteroidota</taxon>
        <taxon>Chitinophagia</taxon>
        <taxon>Chitinophagales</taxon>
        <taxon>Chitinophagaceae</taxon>
        <taxon>Chitinophaga</taxon>
    </lineage>
</organism>
<keyword evidence="3 5" id="KW-0808">Transferase</keyword>
<dbReference type="OrthoDB" id="9806164at2"/>